<evidence type="ECO:0000313" key="2">
    <source>
        <dbReference type="Proteomes" id="UP000254569"/>
    </source>
</evidence>
<protein>
    <submittedName>
        <fullName evidence="1">Uncharacterized protein</fullName>
    </submittedName>
</protein>
<reference evidence="1 2" key="1">
    <citation type="submission" date="2018-06" db="EMBL/GenBank/DDBJ databases">
        <authorList>
            <consortium name="Pathogen Informatics"/>
            <person name="Doyle S."/>
        </authorList>
    </citation>
    <scope>NUCLEOTIDE SEQUENCE [LARGE SCALE GENOMIC DNA]</scope>
    <source>
        <strain evidence="1 2">NCTC13296</strain>
    </source>
</reference>
<sequence>MDFKPDDNGFDKLLQQAQERANVAFSEALNREVSGATTYEQIEQGVLRASADVFGEPMPFESAAEIARTIAAQSGIPTE</sequence>
<proteinExistence type="predicted"/>
<dbReference type="AlphaFoldDB" id="A0A379LZF8"/>
<name>A0A379LZF8_9NOCA</name>
<accession>A0A379LZF8</accession>
<dbReference type="Proteomes" id="UP000254569">
    <property type="component" value="Unassembled WGS sequence"/>
</dbReference>
<evidence type="ECO:0000313" key="1">
    <source>
        <dbReference type="EMBL" id="SUE14688.1"/>
    </source>
</evidence>
<gene>
    <name evidence="1" type="ORF">NCTC13296_01538</name>
</gene>
<organism evidence="1 2">
    <name type="scientific">Rhodococcus gordoniae</name>
    <dbReference type="NCBI Taxonomy" id="223392"/>
    <lineage>
        <taxon>Bacteria</taxon>
        <taxon>Bacillati</taxon>
        <taxon>Actinomycetota</taxon>
        <taxon>Actinomycetes</taxon>
        <taxon>Mycobacteriales</taxon>
        <taxon>Nocardiaceae</taxon>
        <taxon>Rhodococcus</taxon>
    </lineage>
</organism>
<keyword evidence="2" id="KW-1185">Reference proteome</keyword>
<dbReference type="EMBL" id="UGVI01000001">
    <property type="protein sequence ID" value="SUE14688.1"/>
    <property type="molecule type" value="Genomic_DNA"/>
</dbReference>
<dbReference type="RefSeq" id="WP_064064805.1">
    <property type="nucleotide sequence ID" value="NZ_LPZN01000049.1"/>
</dbReference>